<evidence type="ECO:0000313" key="2">
    <source>
        <dbReference type="EMBL" id="GFX91063.1"/>
    </source>
</evidence>
<protein>
    <submittedName>
        <fullName evidence="2">Transposon Tf2-6 polyprotein</fullName>
    </submittedName>
</protein>
<proteinExistence type="predicted"/>
<feature type="domain" description="Reverse transcriptase" evidence="1">
    <location>
        <begin position="31"/>
        <end position="118"/>
    </location>
</feature>
<evidence type="ECO:0000259" key="1">
    <source>
        <dbReference type="Pfam" id="PF00078"/>
    </source>
</evidence>
<dbReference type="PANTHER" id="PTHR24559">
    <property type="entry name" value="TRANSPOSON TY3-I GAG-POL POLYPROTEIN"/>
    <property type="match status" value="1"/>
</dbReference>
<dbReference type="InterPro" id="IPR053134">
    <property type="entry name" value="RNA-dir_DNA_polymerase"/>
</dbReference>
<dbReference type="Gene3D" id="3.30.70.270">
    <property type="match status" value="1"/>
</dbReference>
<name>A0A8X6UX38_TRICX</name>
<dbReference type="InterPro" id="IPR043128">
    <property type="entry name" value="Rev_trsase/Diguanyl_cyclase"/>
</dbReference>
<reference evidence="2" key="1">
    <citation type="submission" date="2020-08" db="EMBL/GenBank/DDBJ databases">
        <title>Multicomponent nature underlies the extraordinary mechanical properties of spider dragline silk.</title>
        <authorList>
            <person name="Kono N."/>
            <person name="Nakamura H."/>
            <person name="Mori M."/>
            <person name="Yoshida Y."/>
            <person name="Ohtoshi R."/>
            <person name="Malay A.D."/>
            <person name="Moran D.A.P."/>
            <person name="Tomita M."/>
            <person name="Numata K."/>
            <person name="Arakawa K."/>
        </authorList>
    </citation>
    <scope>NUCLEOTIDE SEQUENCE</scope>
</reference>
<dbReference type="FunFam" id="3.30.70.270:FF:000003">
    <property type="entry name" value="Transposon Ty3-G Gag-Pol polyprotein"/>
    <property type="match status" value="1"/>
</dbReference>
<dbReference type="Pfam" id="PF00078">
    <property type="entry name" value="RVT_1"/>
    <property type="match status" value="1"/>
</dbReference>
<dbReference type="PANTHER" id="PTHR24559:SF444">
    <property type="entry name" value="REVERSE TRANSCRIPTASE DOMAIN-CONTAINING PROTEIN"/>
    <property type="match status" value="1"/>
</dbReference>
<dbReference type="Proteomes" id="UP000887159">
    <property type="component" value="Unassembled WGS sequence"/>
</dbReference>
<sequence>MIKYWDASVATLRSTAVNEEDIHKTAIITQLRLYESTRMQFGLCNAASTFQRCVDEVLKGLNFVYAFILVILVASSSESEHIQHLRLFFERLDQYGLSINPSKCTFGVPTLKFLGFQVCSSGIKI</sequence>
<dbReference type="Gene3D" id="3.10.10.10">
    <property type="entry name" value="HIV Type 1 Reverse Transcriptase, subunit A, domain 1"/>
    <property type="match status" value="1"/>
</dbReference>
<accession>A0A8X6UX38</accession>
<gene>
    <name evidence="2" type="primary">Tf2-6_59</name>
    <name evidence="2" type="ORF">TNCV_5106931</name>
</gene>
<dbReference type="GO" id="GO:0071897">
    <property type="term" value="P:DNA biosynthetic process"/>
    <property type="evidence" value="ECO:0007669"/>
    <property type="project" value="UniProtKB-ARBA"/>
</dbReference>
<dbReference type="SUPFAM" id="SSF56672">
    <property type="entry name" value="DNA/RNA polymerases"/>
    <property type="match status" value="1"/>
</dbReference>
<organism evidence="2 3">
    <name type="scientific">Trichonephila clavipes</name>
    <name type="common">Golden silk orbweaver</name>
    <name type="synonym">Nephila clavipes</name>
    <dbReference type="NCBI Taxonomy" id="2585209"/>
    <lineage>
        <taxon>Eukaryota</taxon>
        <taxon>Metazoa</taxon>
        <taxon>Ecdysozoa</taxon>
        <taxon>Arthropoda</taxon>
        <taxon>Chelicerata</taxon>
        <taxon>Arachnida</taxon>
        <taxon>Araneae</taxon>
        <taxon>Araneomorphae</taxon>
        <taxon>Entelegynae</taxon>
        <taxon>Araneoidea</taxon>
        <taxon>Nephilidae</taxon>
        <taxon>Trichonephila</taxon>
    </lineage>
</organism>
<dbReference type="CDD" id="cd01647">
    <property type="entry name" value="RT_LTR"/>
    <property type="match status" value="1"/>
</dbReference>
<dbReference type="EMBL" id="BMAU01021116">
    <property type="protein sequence ID" value="GFX91063.1"/>
    <property type="molecule type" value="Genomic_DNA"/>
</dbReference>
<dbReference type="InterPro" id="IPR043502">
    <property type="entry name" value="DNA/RNA_pol_sf"/>
</dbReference>
<evidence type="ECO:0000313" key="3">
    <source>
        <dbReference type="Proteomes" id="UP000887159"/>
    </source>
</evidence>
<dbReference type="InterPro" id="IPR000477">
    <property type="entry name" value="RT_dom"/>
</dbReference>
<keyword evidence="3" id="KW-1185">Reference proteome</keyword>
<dbReference type="AlphaFoldDB" id="A0A8X6UX38"/>
<comment type="caution">
    <text evidence="2">The sequence shown here is derived from an EMBL/GenBank/DDBJ whole genome shotgun (WGS) entry which is preliminary data.</text>
</comment>